<accession>A0A2M9DA80</accession>
<reference evidence="2 3" key="1">
    <citation type="submission" date="2017-11" db="EMBL/GenBank/DDBJ databases">
        <title>Genomic Encyclopedia of Archaeal and Bacterial Type Strains, Phase II (KMG-II): From Individual Species to Whole Genera.</title>
        <authorList>
            <person name="Goeker M."/>
        </authorList>
    </citation>
    <scope>NUCLEOTIDE SEQUENCE [LARGE SCALE GENOMIC DNA]</scope>
    <source>
        <strain evidence="2 3">DSM 16400</strain>
    </source>
</reference>
<dbReference type="OrthoDB" id="4229919at2"/>
<feature type="transmembrane region" description="Helical" evidence="1">
    <location>
        <begin position="22"/>
        <end position="43"/>
    </location>
</feature>
<organism evidence="2 3">
    <name type="scientific">Salinibacterium amurskyense</name>
    <dbReference type="NCBI Taxonomy" id="205941"/>
    <lineage>
        <taxon>Bacteria</taxon>
        <taxon>Bacillati</taxon>
        <taxon>Actinomycetota</taxon>
        <taxon>Actinomycetes</taxon>
        <taxon>Micrococcales</taxon>
        <taxon>Microbacteriaceae</taxon>
        <taxon>Salinibacterium</taxon>
    </lineage>
</organism>
<keyword evidence="3" id="KW-1185">Reference proteome</keyword>
<keyword evidence="1" id="KW-1133">Transmembrane helix</keyword>
<dbReference type="RefSeq" id="WP_100388995.1">
    <property type="nucleotide sequence ID" value="NZ_BMZU01000001.1"/>
</dbReference>
<keyword evidence="1" id="KW-0472">Membrane</keyword>
<dbReference type="InterPro" id="IPR021449">
    <property type="entry name" value="DUF3099"/>
</dbReference>
<protein>
    <recommendedName>
        <fullName evidence="4">DUF3099 family protein</fullName>
    </recommendedName>
</protein>
<evidence type="ECO:0000256" key="1">
    <source>
        <dbReference type="SAM" id="Phobius"/>
    </source>
</evidence>
<evidence type="ECO:0000313" key="2">
    <source>
        <dbReference type="EMBL" id="PJJ82393.1"/>
    </source>
</evidence>
<sequence>MNTPESITSLPERPDDERRRRVINYSIAMAIRVVCVLLCVFVRGWWLVLPILGAVVLPYIAVVLANVETRRSGAVSAPGQFALESRDSFLAHGSDEAAR</sequence>
<dbReference type="Proteomes" id="UP000231742">
    <property type="component" value="Unassembled WGS sequence"/>
</dbReference>
<comment type="caution">
    <text evidence="2">The sequence shown here is derived from an EMBL/GenBank/DDBJ whole genome shotgun (WGS) entry which is preliminary data.</text>
</comment>
<dbReference type="Pfam" id="PF11298">
    <property type="entry name" value="DUF3099"/>
    <property type="match status" value="1"/>
</dbReference>
<keyword evidence="1" id="KW-0812">Transmembrane</keyword>
<name>A0A2M9DA80_9MICO</name>
<gene>
    <name evidence="2" type="ORF">CLV85_1593</name>
</gene>
<dbReference type="EMBL" id="PGFH01000001">
    <property type="protein sequence ID" value="PJJ82393.1"/>
    <property type="molecule type" value="Genomic_DNA"/>
</dbReference>
<proteinExistence type="predicted"/>
<feature type="transmembrane region" description="Helical" evidence="1">
    <location>
        <begin position="49"/>
        <end position="67"/>
    </location>
</feature>
<evidence type="ECO:0000313" key="3">
    <source>
        <dbReference type="Proteomes" id="UP000231742"/>
    </source>
</evidence>
<dbReference type="AlphaFoldDB" id="A0A2M9DA80"/>
<evidence type="ECO:0008006" key="4">
    <source>
        <dbReference type="Google" id="ProtNLM"/>
    </source>
</evidence>